<dbReference type="Gene3D" id="2.30.120.10">
    <property type="match status" value="1"/>
</dbReference>
<comment type="similarity">
    <text evidence="1">Belongs to the peptidase S45 family.</text>
</comment>
<dbReference type="Proteomes" id="UP001236507">
    <property type="component" value="Unassembled WGS sequence"/>
</dbReference>
<dbReference type="RefSeq" id="WP_283345256.1">
    <property type="nucleotide sequence ID" value="NZ_JASHIF010000012.1"/>
</dbReference>
<evidence type="ECO:0000256" key="2">
    <source>
        <dbReference type="ARBA" id="ARBA00022729"/>
    </source>
</evidence>
<sequence>MSEVKHCVSTSRNNFTFAKITQLLTALINNPMKKITLLLFYLLPFALFAQKFNKVEIARWEKQAQQVQIIRDNWGIPHIYGKTDADAVFGLLYAQCEDDFKRVEMNYIEKLGRLSEIKGESQLYEDLLIRMVIDSSEAMADYQKAPIWLKTLLNAHADAINYYLYKHPEVKPALLTRFQPWYSLLWTDGSIGAINTADATTNDLKSLYEGKDALGYFYKKPVEEEILTGSNGFAFSPKITESGKAILYINPHVTFYFRPEVHVISEQGLNAYGAVTWGQLFVYQGFNEKCGWMHTSSYTDIADTYLEKIQKKGNTWVYLYEGKERPVKIKKVKIGVLKNGKIENKNFDVMYTHHGPVMAKRNGQWISMKANNRSMTGLIQSWQRTKAKSFAEYKKTMDLLANTSNNTVYADAEGNIAYWHGNYLPIRDNKYDWSKPVDGSIAATEWKGLHPVKESLHVYNPTNGWLQNCNATPYTVAGSNSPKRADYPKYMAPDGENFRGINAVRVLSSIPKYNLDKVIEAGYDTYLAAFEVLVPALIKAYEKEGQNSKYASISDPIEQLKLWDFRTSKSSIPTALAIEWATRLQSAIAKVQVKDELKADQVGRTEQYVATASAQELLDPMLETIQDLRSRFGTWQVAWGEINRFQRISSDIEQKYDDSKASIPVPFASSAWGMLPSYTGRYYGTKKRYGVNGNSFICAVEFGEKVKAKSLLAGGQSGNPNSIHFFDQAEMYTNGQFKEVLYYKEDVMKFADKIYNPGK</sequence>
<reference evidence="5 6" key="1">
    <citation type="submission" date="2023-05" db="EMBL/GenBank/DDBJ databases">
        <title>Novel species of genus Flectobacillus isolated from stream in China.</title>
        <authorList>
            <person name="Lu H."/>
        </authorList>
    </citation>
    <scope>NUCLEOTIDE SEQUENCE [LARGE SCALE GENOMIC DNA]</scope>
    <source>
        <strain evidence="5 6">KCTC 42575</strain>
    </source>
</reference>
<evidence type="ECO:0000313" key="6">
    <source>
        <dbReference type="Proteomes" id="UP001236507"/>
    </source>
</evidence>
<dbReference type="PANTHER" id="PTHR34218:SF3">
    <property type="entry name" value="ACYL-HOMOSERINE LACTONE ACYLASE PVDQ"/>
    <property type="match status" value="1"/>
</dbReference>
<proteinExistence type="inferred from homology"/>
<dbReference type="InterPro" id="IPR014395">
    <property type="entry name" value="Pen/GL7ACA/AHL_acylase"/>
</dbReference>
<dbReference type="InterPro" id="IPR029055">
    <property type="entry name" value="Ntn_hydrolases_N"/>
</dbReference>
<dbReference type="InterPro" id="IPR043147">
    <property type="entry name" value="Penicillin_amidase_A-knob"/>
</dbReference>
<name>A0ABT6YAI5_9BACT</name>
<dbReference type="PIRSF" id="PIRSF001227">
    <property type="entry name" value="Pen_acylase"/>
    <property type="match status" value="1"/>
</dbReference>
<dbReference type="InterPro" id="IPR043146">
    <property type="entry name" value="Penicillin_amidase_N_B-knob"/>
</dbReference>
<dbReference type="InterPro" id="IPR002692">
    <property type="entry name" value="S45"/>
</dbReference>
<dbReference type="EC" id="3.5.1.-" evidence="5"/>
<evidence type="ECO:0000256" key="3">
    <source>
        <dbReference type="ARBA" id="ARBA00022801"/>
    </source>
</evidence>
<dbReference type="Gene3D" id="1.10.439.10">
    <property type="entry name" value="Penicillin Amidohydrolase, domain 1"/>
    <property type="match status" value="1"/>
</dbReference>
<keyword evidence="6" id="KW-1185">Reference proteome</keyword>
<keyword evidence="3 5" id="KW-0378">Hydrolase</keyword>
<keyword evidence="4" id="KW-0865">Zymogen</keyword>
<evidence type="ECO:0000256" key="1">
    <source>
        <dbReference type="ARBA" id="ARBA00006586"/>
    </source>
</evidence>
<dbReference type="SUPFAM" id="SSF56235">
    <property type="entry name" value="N-terminal nucleophile aminohydrolases (Ntn hydrolases)"/>
    <property type="match status" value="1"/>
</dbReference>
<dbReference type="GO" id="GO:0016787">
    <property type="term" value="F:hydrolase activity"/>
    <property type="evidence" value="ECO:0007669"/>
    <property type="project" value="UniProtKB-KW"/>
</dbReference>
<organism evidence="5 6">
    <name type="scientific">Flectobacillus roseus</name>
    <dbReference type="NCBI Taxonomy" id="502259"/>
    <lineage>
        <taxon>Bacteria</taxon>
        <taxon>Pseudomonadati</taxon>
        <taxon>Bacteroidota</taxon>
        <taxon>Cytophagia</taxon>
        <taxon>Cytophagales</taxon>
        <taxon>Flectobacillaceae</taxon>
        <taxon>Flectobacillus</taxon>
    </lineage>
</organism>
<evidence type="ECO:0000313" key="5">
    <source>
        <dbReference type="EMBL" id="MDI9860597.1"/>
    </source>
</evidence>
<keyword evidence="2" id="KW-0732">Signal</keyword>
<dbReference type="EMBL" id="JASHIF010000012">
    <property type="protein sequence ID" value="MDI9860597.1"/>
    <property type="molecule type" value="Genomic_DNA"/>
</dbReference>
<dbReference type="Gene3D" id="1.10.1400.10">
    <property type="match status" value="1"/>
</dbReference>
<evidence type="ECO:0000256" key="4">
    <source>
        <dbReference type="ARBA" id="ARBA00023145"/>
    </source>
</evidence>
<protein>
    <submittedName>
        <fullName evidence="5">Penicillin acylase family protein</fullName>
        <ecNumber evidence="5">3.5.1.-</ecNumber>
    </submittedName>
</protein>
<dbReference type="Gene3D" id="3.60.20.10">
    <property type="entry name" value="Glutamine Phosphoribosylpyrophosphate, subunit 1, domain 1"/>
    <property type="match status" value="1"/>
</dbReference>
<comment type="caution">
    <text evidence="5">The sequence shown here is derived from an EMBL/GenBank/DDBJ whole genome shotgun (WGS) entry which is preliminary data.</text>
</comment>
<accession>A0ABT6YAI5</accession>
<dbReference type="InterPro" id="IPR023343">
    <property type="entry name" value="Penicillin_amidase_dom1"/>
</dbReference>
<gene>
    <name evidence="5" type="ORF">QM524_15385</name>
</gene>
<dbReference type="PANTHER" id="PTHR34218">
    <property type="entry name" value="PEPTIDASE S45 PENICILLIN AMIDASE"/>
    <property type="match status" value="1"/>
</dbReference>
<dbReference type="Pfam" id="PF01804">
    <property type="entry name" value="Penicil_amidase"/>
    <property type="match status" value="1"/>
</dbReference>